<protein>
    <recommendedName>
        <fullName evidence="12">WD repeat-containing protein 35</fullName>
    </recommendedName>
</protein>
<evidence type="ECO:0000256" key="1">
    <source>
        <dbReference type="ARBA" id="ARBA00004120"/>
    </source>
</evidence>
<keyword evidence="3" id="KW-0853">WD repeat</keyword>
<dbReference type="PANTHER" id="PTHR12764">
    <property type="entry name" value="WD REPEAT DOMAIN-RELATED"/>
    <property type="match status" value="1"/>
</dbReference>
<evidence type="ECO:0000256" key="2">
    <source>
        <dbReference type="ARBA" id="ARBA00022490"/>
    </source>
</evidence>
<dbReference type="GO" id="GO:0035721">
    <property type="term" value="P:intraciliary retrograde transport"/>
    <property type="evidence" value="ECO:0007669"/>
    <property type="project" value="TreeGrafter"/>
</dbReference>
<accession>A0A7R8ZRP3</accession>
<evidence type="ECO:0000256" key="8">
    <source>
        <dbReference type="ARBA" id="ARBA00023273"/>
    </source>
</evidence>
<evidence type="ECO:0000259" key="9">
    <source>
        <dbReference type="Pfam" id="PF23145"/>
    </source>
</evidence>
<keyword evidence="8" id="KW-0966">Cell projection</keyword>
<name>A0A7R8ZRP3_9CRUS</name>
<keyword evidence="4" id="KW-0677">Repeat</keyword>
<evidence type="ECO:0000256" key="3">
    <source>
        <dbReference type="ARBA" id="ARBA00022574"/>
    </source>
</evidence>
<organism evidence="11">
    <name type="scientific">Cyprideis torosa</name>
    <dbReference type="NCBI Taxonomy" id="163714"/>
    <lineage>
        <taxon>Eukaryota</taxon>
        <taxon>Metazoa</taxon>
        <taxon>Ecdysozoa</taxon>
        <taxon>Arthropoda</taxon>
        <taxon>Crustacea</taxon>
        <taxon>Oligostraca</taxon>
        <taxon>Ostracoda</taxon>
        <taxon>Podocopa</taxon>
        <taxon>Podocopida</taxon>
        <taxon>Cytherocopina</taxon>
        <taxon>Cytheroidea</taxon>
        <taxon>Cytherideidae</taxon>
        <taxon>Cyprideis</taxon>
    </lineage>
</organism>
<keyword evidence="5" id="KW-0970">Cilium biogenesis/degradation</keyword>
<keyword evidence="2" id="KW-0963">Cytoplasm</keyword>
<feature type="domain" description="IFT121-like TPR repeats" evidence="10">
    <location>
        <begin position="174"/>
        <end position="273"/>
    </location>
</feature>
<feature type="non-terminal residue" evidence="11">
    <location>
        <position position="348"/>
    </location>
</feature>
<sequence>VLFVSLIFCRQCDQVRKAIDCCVSLNQWHQAIDLAKAHNVRDTSELLARYAQYLLEKEQRVAAIELYRKANHNLQAAQIIANVAEEEARKKTSPMAVKKLYVLAALLVQEHRKQLKSTLEGTVVGSRSSALLGLDEDDEEDPVTGRRLMTGGSTGTGGFSLPDSEMTSNLSLLENPWRGAEAYHLYLLAQNQLYEGYVDAAMRTSLVLRDYEGVIPAENVYCLLALSACANRAFATCSKAFIKLESLPDIEVSQSQVHEELAMDIFVKYVPKDSRMSRVQCPHCDHKLSEWSTSCPSCHSRFPVCMATGRPLLDSPSLHWTCSQCRHKAAEAEMTVRKSCPLCHAPVN</sequence>
<dbReference type="InterPro" id="IPR056170">
    <property type="entry name" value="Znf_IFT121-like"/>
</dbReference>
<dbReference type="GO" id="GO:1905515">
    <property type="term" value="P:non-motile cilium assembly"/>
    <property type="evidence" value="ECO:0007669"/>
    <property type="project" value="TreeGrafter"/>
</dbReference>
<proteinExistence type="predicted"/>
<dbReference type="GO" id="GO:0097730">
    <property type="term" value="C:non-motile cilium"/>
    <property type="evidence" value="ECO:0007669"/>
    <property type="project" value="TreeGrafter"/>
</dbReference>
<dbReference type="InterPro" id="IPR057979">
    <property type="entry name" value="TPR_IFT121"/>
</dbReference>
<dbReference type="Pfam" id="PF25170">
    <property type="entry name" value="TPR_WDR35"/>
    <property type="match status" value="1"/>
</dbReference>
<dbReference type="PANTHER" id="PTHR12764:SF5">
    <property type="entry name" value="LD29485P"/>
    <property type="match status" value="1"/>
</dbReference>
<dbReference type="AlphaFoldDB" id="A0A7R8ZRP3"/>
<keyword evidence="6" id="KW-0969">Cilium</keyword>
<evidence type="ECO:0000259" key="10">
    <source>
        <dbReference type="Pfam" id="PF25768"/>
    </source>
</evidence>
<evidence type="ECO:0000256" key="4">
    <source>
        <dbReference type="ARBA" id="ARBA00022737"/>
    </source>
</evidence>
<feature type="domain" description="IFT121-like zinc finger" evidence="9">
    <location>
        <begin position="303"/>
        <end position="347"/>
    </location>
</feature>
<keyword evidence="7" id="KW-0206">Cytoskeleton</keyword>
<evidence type="ECO:0000313" key="11">
    <source>
        <dbReference type="EMBL" id="CAD7234498.1"/>
    </source>
</evidence>
<dbReference type="InterPro" id="IPR057361">
    <property type="entry name" value="TPR_WDR35"/>
</dbReference>
<evidence type="ECO:0000256" key="7">
    <source>
        <dbReference type="ARBA" id="ARBA00023212"/>
    </source>
</evidence>
<dbReference type="GO" id="GO:0061512">
    <property type="term" value="P:protein localization to cilium"/>
    <property type="evidence" value="ECO:0007669"/>
    <property type="project" value="TreeGrafter"/>
</dbReference>
<evidence type="ECO:0000256" key="5">
    <source>
        <dbReference type="ARBA" id="ARBA00022794"/>
    </source>
</evidence>
<dbReference type="OrthoDB" id="6417247at2759"/>
<dbReference type="Pfam" id="PF23145">
    <property type="entry name" value="Zf_2nd_IFT121"/>
    <property type="match status" value="1"/>
</dbReference>
<dbReference type="EMBL" id="OB668896">
    <property type="protein sequence ID" value="CAD7234498.1"/>
    <property type="molecule type" value="Genomic_DNA"/>
</dbReference>
<evidence type="ECO:0000256" key="6">
    <source>
        <dbReference type="ARBA" id="ARBA00023069"/>
    </source>
</evidence>
<reference evidence="11" key="1">
    <citation type="submission" date="2020-11" db="EMBL/GenBank/DDBJ databases">
        <authorList>
            <person name="Tran Van P."/>
        </authorList>
    </citation>
    <scope>NUCLEOTIDE SEQUENCE</scope>
</reference>
<evidence type="ECO:0008006" key="12">
    <source>
        <dbReference type="Google" id="ProtNLM"/>
    </source>
</evidence>
<dbReference type="InterPro" id="IPR039857">
    <property type="entry name" value="Ift122/121"/>
</dbReference>
<gene>
    <name evidence="11" type="ORF">CTOB1V02_LOCUS12314</name>
</gene>
<dbReference type="Pfam" id="PF25768">
    <property type="entry name" value="TPR_IFT121"/>
    <property type="match status" value="1"/>
</dbReference>
<dbReference type="Gene3D" id="1.25.40.470">
    <property type="match status" value="1"/>
</dbReference>
<comment type="subcellular location">
    <subcellularLocation>
        <location evidence="1">Cytoplasm</location>
        <location evidence="1">Cytoskeleton</location>
        <location evidence="1">Cilium basal body</location>
    </subcellularLocation>
</comment>
<dbReference type="GO" id="GO:0030991">
    <property type="term" value="C:intraciliary transport particle A"/>
    <property type="evidence" value="ECO:0007669"/>
    <property type="project" value="TreeGrafter"/>
</dbReference>